<evidence type="ECO:0000256" key="1">
    <source>
        <dbReference type="SAM" id="Phobius"/>
    </source>
</evidence>
<evidence type="ECO:0008006" key="4">
    <source>
        <dbReference type="Google" id="ProtNLM"/>
    </source>
</evidence>
<dbReference type="Proteomes" id="UP000789595">
    <property type="component" value="Unassembled WGS sequence"/>
</dbReference>
<accession>A0A8J2SZL0</accession>
<feature type="transmembrane region" description="Helical" evidence="1">
    <location>
        <begin position="149"/>
        <end position="168"/>
    </location>
</feature>
<dbReference type="PANTHER" id="PTHR18640:SF5">
    <property type="entry name" value="SODIUM_BILE ACID COTRANSPORTER 7"/>
    <property type="match status" value="1"/>
</dbReference>
<dbReference type="GO" id="GO:0005886">
    <property type="term" value="C:plasma membrane"/>
    <property type="evidence" value="ECO:0007669"/>
    <property type="project" value="TreeGrafter"/>
</dbReference>
<dbReference type="EMBL" id="CAKKNE010000005">
    <property type="protein sequence ID" value="CAH0376619.1"/>
    <property type="molecule type" value="Genomic_DNA"/>
</dbReference>
<keyword evidence="1" id="KW-0472">Membrane</keyword>
<keyword evidence="1" id="KW-0812">Transmembrane</keyword>
<name>A0A8J2SZL0_9STRA</name>
<comment type="caution">
    <text evidence="2">The sequence shown here is derived from an EMBL/GenBank/DDBJ whole genome shotgun (WGS) entry which is preliminary data.</text>
</comment>
<organism evidence="2 3">
    <name type="scientific">Pelagomonas calceolata</name>
    <dbReference type="NCBI Taxonomy" id="35677"/>
    <lineage>
        <taxon>Eukaryota</taxon>
        <taxon>Sar</taxon>
        <taxon>Stramenopiles</taxon>
        <taxon>Ochrophyta</taxon>
        <taxon>Pelagophyceae</taxon>
        <taxon>Pelagomonadales</taxon>
        <taxon>Pelagomonadaceae</taxon>
        <taxon>Pelagomonas</taxon>
    </lineage>
</organism>
<sequence>MPLASCSALGRASAYESIVCHRRVSVCVLHHTTVISAQTSCALQSVANQPSVQTAPSCTPSSESADVTSMHGTALLALLAAVPQSCALSLARPRATVKRTVLRGGGAVDTAPVKRITAFVDRNFFVCGMVASVAVAGLSPGPGQACEKFVGKYAVATIFVLSGLGLKLSELKKAATNTKLNGLTQGANLIAFPALMLPVISVLRKTSLDGRLLDGLLVTSCLPTTVNMCVALTQASDGDVAAALTNAVIGNLLGVVVTPALVFALMQKSVQLPPASIVAKSLGAKVALPVFVGQLLRRSQWIRSMLEKRKTLAKRAQELALLSVVWCAFSAAFGKGLGVSGSDLVALLVGLPLLHVMILRLCLKIGRTQFDNREATAFAFCASHKTLAFGLPLIRTLFEGSPDLAYYCAPIMVLHPAQLFIGSLFAPGLKERNYS</sequence>
<feature type="transmembrane region" description="Helical" evidence="1">
    <location>
        <begin position="240"/>
        <end position="265"/>
    </location>
</feature>
<dbReference type="PANTHER" id="PTHR18640">
    <property type="entry name" value="SOLUTE CARRIER FAMILY 10 MEMBER 7"/>
    <property type="match status" value="1"/>
</dbReference>
<dbReference type="AlphaFoldDB" id="A0A8J2SZL0"/>
<feature type="transmembrane region" description="Helical" evidence="1">
    <location>
        <begin position="180"/>
        <end position="203"/>
    </location>
</feature>
<dbReference type="OrthoDB" id="188035at2759"/>
<keyword evidence="3" id="KW-1185">Reference proteome</keyword>
<feature type="transmembrane region" description="Helical" evidence="1">
    <location>
        <begin position="318"/>
        <end position="338"/>
    </location>
</feature>
<dbReference type="Pfam" id="PF13593">
    <property type="entry name" value="SBF_like"/>
    <property type="match status" value="1"/>
</dbReference>
<dbReference type="Gene3D" id="1.20.1530.20">
    <property type="match status" value="1"/>
</dbReference>
<feature type="transmembrane region" description="Helical" evidence="1">
    <location>
        <begin position="404"/>
        <end position="426"/>
    </location>
</feature>
<evidence type="ECO:0000313" key="3">
    <source>
        <dbReference type="Proteomes" id="UP000789595"/>
    </source>
</evidence>
<proteinExistence type="predicted"/>
<keyword evidence="1" id="KW-1133">Transmembrane helix</keyword>
<evidence type="ECO:0000313" key="2">
    <source>
        <dbReference type="EMBL" id="CAH0376619.1"/>
    </source>
</evidence>
<reference evidence="2" key="1">
    <citation type="submission" date="2021-11" db="EMBL/GenBank/DDBJ databases">
        <authorList>
            <consortium name="Genoscope - CEA"/>
            <person name="William W."/>
        </authorList>
    </citation>
    <scope>NUCLEOTIDE SEQUENCE</scope>
</reference>
<protein>
    <recommendedName>
        <fullName evidence="4">Sodium/bile acid cotransporter</fullName>
    </recommendedName>
</protein>
<gene>
    <name evidence="2" type="ORF">PECAL_5P12210</name>
</gene>
<feature type="transmembrane region" description="Helical" evidence="1">
    <location>
        <begin position="344"/>
        <end position="363"/>
    </location>
</feature>
<dbReference type="InterPro" id="IPR016833">
    <property type="entry name" value="Put_Na-Bile_cotransptr"/>
</dbReference>
<dbReference type="InterPro" id="IPR038770">
    <property type="entry name" value="Na+/solute_symporter_sf"/>
</dbReference>